<evidence type="ECO:0000313" key="1">
    <source>
        <dbReference type="EMBL" id="MCJ8208928.1"/>
    </source>
</evidence>
<sequence length="523" mass="59566">MKQIIATIFLLAAAAAVTVVYFKSIHNPATPTELMRYIPADAALVAEFNNDDIFYEAYSGNPILANVAGASKTEELKALYTQVLQNAAYKDAFENERIYLSLHPSDAEQTDLLVTTAFKETFKEQDLVNAKAFSGKQLKIEGKPVYQLHINGIQRPFYLFSPQKQVLSGSFSEEVLKDAIHHDPKNADKNFATVSEQQHNNALSILYVNFAQLQPLFKQWYKAANPELFRPLRLLSAKAALSLNYKTDAFMFNGTTSIDEGKPLSYLNLFTRQKPIVNHLKDIFPAATAYSMSFAVSDSKRFTADLADWLSKSKADGNKQRLFQQIKQETGIDIQREFNTYLSKEFAAVTTRFDEKLAIIEVTNGQLLFPALMNISNMADGQIGQFKYAKLPFYLLGDAFSIFNRPYFTIINNYLILANSASELRTYTDIYNNQRFLSRTESYNDFNNLLSEQSNAAFYINFKNSRFLFRRDLKKPFYESFNDDHSGLKNFYAASFQLIAADRDFYTNFSMQLAAKDTVNTHK</sequence>
<dbReference type="Proteomes" id="UP001139450">
    <property type="component" value="Unassembled WGS sequence"/>
</dbReference>
<organism evidence="1 2">
    <name type="scientific">Mucilaginibacter straminoryzae</name>
    <dbReference type="NCBI Taxonomy" id="2932774"/>
    <lineage>
        <taxon>Bacteria</taxon>
        <taxon>Pseudomonadati</taxon>
        <taxon>Bacteroidota</taxon>
        <taxon>Sphingobacteriia</taxon>
        <taxon>Sphingobacteriales</taxon>
        <taxon>Sphingobacteriaceae</taxon>
        <taxon>Mucilaginibacter</taxon>
    </lineage>
</organism>
<evidence type="ECO:0000313" key="2">
    <source>
        <dbReference type="Proteomes" id="UP001139450"/>
    </source>
</evidence>
<protein>
    <recommendedName>
        <fullName evidence="3">DUF3352 domain-containing protein</fullName>
    </recommendedName>
</protein>
<dbReference type="RefSeq" id="WP_245128763.1">
    <property type="nucleotide sequence ID" value="NZ_JALJEJ010000002.1"/>
</dbReference>
<evidence type="ECO:0008006" key="3">
    <source>
        <dbReference type="Google" id="ProtNLM"/>
    </source>
</evidence>
<dbReference type="AlphaFoldDB" id="A0A9X1X0T3"/>
<keyword evidence="2" id="KW-1185">Reference proteome</keyword>
<gene>
    <name evidence="1" type="ORF">MUY27_04355</name>
</gene>
<comment type="caution">
    <text evidence="1">The sequence shown here is derived from an EMBL/GenBank/DDBJ whole genome shotgun (WGS) entry which is preliminary data.</text>
</comment>
<accession>A0A9X1X0T3</accession>
<name>A0A9X1X0T3_9SPHI</name>
<reference evidence="1" key="1">
    <citation type="submission" date="2022-04" db="EMBL/GenBank/DDBJ databases">
        <title>Mucilaginibacter sp. RS28 isolated from freshwater.</title>
        <authorList>
            <person name="Ko S.-R."/>
        </authorList>
    </citation>
    <scope>NUCLEOTIDE SEQUENCE</scope>
    <source>
        <strain evidence="1">RS28</strain>
    </source>
</reference>
<proteinExistence type="predicted"/>
<dbReference type="EMBL" id="JALJEJ010000002">
    <property type="protein sequence ID" value="MCJ8208928.1"/>
    <property type="molecule type" value="Genomic_DNA"/>
</dbReference>